<dbReference type="InterPro" id="IPR047870">
    <property type="entry name" value="Gas_vesicle_GvpA"/>
</dbReference>
<evidence type="ECO:0000256" key="1">
    <source>
        <dbReference type="ARBA" id="ARBA00022987"/>
    </source>
</evidence>
<dbReference type="PANTHER" id="PTHR35344:SF4">
    <property type="entry name" value="GAS VESICLE PROTEIN A1"/>
    <property type="match status" value="1"/>
</dbReference>
<sequence>MTVLAQTAAPRAQKTDGGLYDILDLILDRGLVIDVFIRVSVIGIEILRVDIRIVIASVDTYLRFAAATNRLDLENRGTPVVTPAPALFTPALPTAVASGAPAAVSPGVAAVPAPGTVVMQGQPVTAWQPGTGAAVPVVGNLGQTVGQAVGTVGQTVGGVVGAVTPTVGGLVQSVAPTVGGLVHSVAPTVGGVVGAAGQTAGTVAGAVAPTAATAVSAAAPAAGAAVPVADPAAHSADATVQQVVDPPASSAAHHEEDTTVAPDKTPGGKAKGQQDGKA</sequence>
<dbReference type="PROSITE" id="PS00669">
    <property type="entry name" value="GAS_VESICLE_A_2"/>
    <property type="match status" value="1"/>
</dbReference>
<evidence type="ECO:0000256" key="4">
    <source>
        <dbReference type="HAMAP-Rule" id="MF_00576"/>
    </source>
</evidence>
<proteinExistence type="inferred from homology"/>
<dbReference type="InterPro" id="IPR018493">
    <property type="entry name" value="GvpA-like_CS"/>
</dbReference>
<dbReference type="InterPro" id="IPR050530">
    <property type="entry name" value="GvpA"/>
</dbReference>
<dbReference type="Pfam" id="PF00741">
    <property type="entry name" value="Gas_vesicle"/>
    <property type="match status" value="1"/>
</dbReference>
<evidence type="ECO:0000256" key="2">
    <source>
        <dbReference type="ARBA" id="ARBA00035629"/>
    </source>
</evidence>
<reference evidence="7 8" key="1">
    <citation type="submission" date="2023-07" db="EMBL/GenBank/DDBJ databases">
        <title>Comparative genomics of wheat-associated soil bacteria to identify genetic determinants of phenazine resistance.</title>
        <authorList>
            <person name="Mouncey N."/>
        </authorList>
    </citation>
    <scope>NUCLEOTIDE SEQUENCE [LARGE SCALE GENOMIC DNA]</scope>
    <source>
        <strain evidence="7 8">V2I4</strain>
    </source>
</reference>
<dbReference type="HAMAP" id="MF_00576">
    <property type="entry name" value="Gas_vesicle_A"/>
    <property type="match status" value="1"/>
</dbReference>
<comment type="subunit">
    <text evidence="4 5">The gas vesicle shell is 2 nm thick and consists of a single layer of this protein. It forms helical ribs nearly perpendicular to the long axis of the vesicle.</text>
</comment>
<evidence type="ECO:0000256" key="6">
    <source>
        <dbReference type="SAM" id="MobiDB-lite"/>
    </source>
</evidence>
<dbReference type="Proteomes" id="UP001230328">
    <property type="component" value="Unassembled WGS sequence"/>
</dbReference>
<comment type="caution">
    <text evidence="7">The sequence shown here is derived from an EMBL/GenBank/DDBJ whole genome shotgun (WGS) entry which is preliminary data.</text>
</comment>
<comment type="function">
    <text evidence="4 5">Gas vesicles are hollow, gas filled proteinaceous nanostructures found in some microorganisms. During planktonic growth they allow positioning of the organism at a favorable depth for light or nutrient acquisition. GvpA forms the protein shell.</text>
</comment>
<dbReference type="EMBL" id="JAUSZI010000002">
    <property type="protein sequence ID" value="MDQ1028030.1"/>
    <property type="molecule type" value="Genomic_DNA"/>
</dbReference>
<dbReference type="InterPro" id="IPR000638">
    <property type="entry name" value="Gas-vesicle_GvpA-like"/>
</dbReference>
<keyword evidence="8" id="KW-1185">Reference proteome</keyword>
<comment type="similarity">
    <text evidence="3 4 5">Belongs to the gas vesicle GvpA family.</text>
</comment>
<organism evidence="7 8">
    <name type="scientific">Streptomyces umbrinus</name>
    <dbReference type="NCBI Taxonomy" id="67370"/>
    <lineage>
        <taxon>Bacteria</taxon>
        <taxon>Bacillati</taxon>
        <taxon>Actinomycetota</taxon>
        <taxon>Actinomycetes</taxon>
        <taxon>Kitasatosporales</taxon>
        <taxon>Streptomycetaceae</taxon>
        <taxon>Streptomyces</taxon>
        <taxon>Streptomyces phaeochromogenes group</taxon>
    </lineage>
</organism>
<dbReference type="PANTHER" id="PTHR35344">
    <property type="entry name" value="GAS VESICLE STRUCTURAL PROTEIN 2-RELATED"/>
    <property type="match status" value="1"/>
</dbReference>
<gene>
    <name evidence="4" type="primary">gvpA</name>
    <name evidence="7" type="ORF">QF035_005612</name>
</gene>
<evidence type="ECO:0000313" key="7">
    <source>
        <dbReference type="EMBL" id="MDQ1028030.1"/>
    </source>
</evidence>
<evidence type="ECO:0000313" key="8">
    <source>
        <dbReference type="Proteomes" id="UP001230328"/>
    </source>
</evidence>
<dbReference type="PROSITE" id="PS00234">
    <property type="entry name" value="GAS_VESICLE_A_1"/>
    <property type="match status" value="1"/>
</dbReference>
<protein>
    <recommendedName>
        <fullName evidence="4">Gas vesicle protein A</fullName>
        <shortName evidence="4">GVP</shortName>
    </recommendedName>
</protein>
<name>A0ABU0SWU7_9ACTN</name>
<keyword evidence="1 4" id="KW-0304">Gas vesicle</keyword>
<evidence type="ECO:0000256" key="5">
    <source>
        <dbReference type="RuleBase" id="RU000632"/>
    </source>
</evidence>
<accession>A0ABU0SWU7</accession>
<feature type="region of interest" description="Disordered" evidence="6">
    <location>
        <begin position="236"/>
        <end position="278"/>
    </location>
</feature>
<evidence type="ECO:0000256" key="3">
    <source>
        <dbReference type="ARBA" id="ARBA00035646"/>
    </source>
</evidence>
<comment type="subcellular location">
    <subcellularLocation>
        <location evidence="2 4 5">Gas vesicle shell</location>
    </subcellularLocation>
</comment>